<dbReference type="AlphaFoldDB" id="A0AAV2G422"/>
<reference evidence="2 3" key="1">
    <citation type="submission" date="2024-04" db="EMBL/GenBank/DDBJ databases">
        <authorList>
            <person name="Fracassetti M."/>
        </authorList>
    </citation>
    <scope>NUCLEOTIDE SEQUENCE [LARGE SCALE GENOMIC DNA]</scope>
</reference>
<feature type="region of interest" description="Disordered" evidence="1">
    <location>
        <begin position="152"/>
        <end position="173"/>
    </location>
</feature>
<protein>
    <submittedName>
        <fullName evidence="2">Uncharacterized protein</fullName>
    </submittedName>
</protein>
<evidence type="ECO:0000313" key="2">
    <source>
        <dbReference type="EMBL" id="CAL1404987.1"/>
    </source>
</evidence>
<accession>A0AAV2G422</accession>
<evidence type="ECO:0000313" key="3">
    <source>
        <dbReference type="Proteomes" id="UP001497516"/>
    </source>
</evidence>
<proteinExistence type="predicted"/>
<organism evidence="2 3">
    <name type="scientific">Linum trigynum</name>
    <dbReference type="NCBI Taxonomy" id="586398"/>
    <lineage>
        <taxon>Eukaryota</taxon>
        <taxon>Viridiplantae</taxon>
        <taxon>Streptophyta</taxon>
        <taxon>Embryophyta</taxon>
        <taxon>Tracheophyta</taxon>
        <taxon>Spermatophyta</taxon>
        <taxon>Magnoliopsida</taxon>
        <taxon>eudicotyledons</taxon>
        <taxon>Gunneridae</taxon>
        <taxon>Pentapetalae</taxon>
        <taxon>rosids</taxon>
        <taxon>fabids</taxon>
        <taxon>Malpighiales</taxon>
        <taxon>Linaceae</taxon>
        <taxon>Linum</taxon>
    </lineage>
</organism>
<feature type="region of interest" description="Disordered" evidence="1">
    <location>
        <begin position="71"/>
        <end position="95"/>
    </location>
</feature>
<name>A0AAV2G422_9ROSI</name>
<dbReference type="Proteomes" id="UP001497516">
    <property type="component" value="Chromosome 8"/>
</dbReference>
<evidence type="ECO:0000256" key="1">
    <source>
        <dbReference type="SAM" id="MobiDB-lite"/>
    </source>
</evidence>
<dbReference type="EMBL" id="OZ034821">
    <property type="protein sequence ID" value="CAL1404987.1"/>
    <property type="molecule type" value="Genomic_DNA"/>
</dbReference>
<sequence length="173" mass="20209">MHNFFQNHPNPAVPGHALVNFVNNNLGVTFKQNILETKAYTPEKSFSESKSFCYQRIINRRELASMIQKQPVARIKQNHSSTRVRPRPRSPIPFTNHQRTRRRRIRYGINLGPILWHPGTHHIPSFLTLLMILAHQSRETKLLAFKDNLVPRLPNPPENDNHRHKNRGLLNNV</sequence>
<gene>
    <name evidence="2" type="ORF">LTRI10_LOCUS44799</name>
</gene>
<keyword evidence="3" id="KW-1185">Reference proteome</keyword>